<dbReference type="OrthoDB" id="439808at2759"/>
<gene>
    <name evidence="1" type="ordered locus">AALP_Aa6g054000</name>
</gene>
<dbReference type="AlphaFoldDB" id="A0A087GM86"/>
<dbReference type="eggNOG" id="KOG4210">
    <property type="taxonomic scope" value="Eukaryota"/>
</dbReference>
<dbReference type="GO" id="GO:0003676">
    <property type="term" value="F:nucleic acid binding"/>
    <property type="evidence" value="ECO:0007669"/>
    <property type="project" value="InterPro"/>
</dbReference>
<dbReference type="InterPro" id="IPR035979">
    <property type="entry name" value="RBD_domain_sf"/>
</dbReference>
<accession>A0A087GM86</accession>
<evidence type="ECO:0000313" key="2">
    <source>
        <dbReference type="Proteomes" id="UP000029120"/>
    </source>
</evidence>
<protein>
    <recommendedName>
        <fullName evidence="3">RRM domain-containing protein</fullName>
    </recommendedName>
</protein>
<dbReference type="Gene3D" id="3.30.70.330">
    <property type="match status" value="1"/>
</dbReference>
<reference evidence="2" key="1">
    <citation type="journal article" date="2015" name="Nat. Plants">
        <title>Genome expansion of Arabis alpina linked with retrotransposition and reduced symmetric DNA methylation.</title>
        <authorList>
            <person name="Willing E.M."/>
            <person name="Rawat V."/>
            <person name="Mandakova T."/>
            <person name="Maumus F."/>
            <person name="James G.V."/>
            <person name="Nordstroem K.J."/>
            <person name="Becker C."/>
            <person name="Warthmann N."/>
            <person name="Chica C."/>
            <person name="Szarzynska B."/>
            <person name="Zytnicki M."/>
            <person name="Albani M.C."/>
            <person name="Kiefer C."/>
            <person name="Bergonzi S."/>
            <person name="Castaings L."/>
            <person name="Mateos J.L."/>
            <person name="Berns M.C."/>
            <person name="Bujdoso N."/>
            <person name="Piofczyk T."/>
            <person name="de Lorenzo L."/>
            <person name="Barrero-Sicilia C."/>
            <person name="Mateos I."/>
            <person name="Piednoel M."/>
            <person name="Hagmann J."/>
            <person name="Chen-Min-Tao R."/>
            <person name="Iglesias-Fernandez R."/>
            <person name="Schuster S.C."/>
            <person name="Alonso-Blanco C."/>
            <person name="Roudier F."/>
            <person name="Carbonero P."/>
            <person name="Paz-Ares J."/>
            <person name="Davis S.J."/>
            <person name="Pecinka A."/>
            <person name="Quesneville H."/>
            <person name="Colot V."/>
            <person name="Lysak M.A."/>
            <person name="Weigel D."/>
            <person name="Coupland G."/>
            <person name="Schneeberger K."/>
        </authorList>
    </citation>
    <scope>NUCLEOTIDE SEQUENCE [LARGE SCALE GENOMIC DNA]</scope>
    <source>
        <strain evidence="2">cv. Pajares</strain>
    </source>
</reference>
<sequence length="197" mass="22129">MEMEGKWLKKCSTSTTTTDAVKKIQKKKKENKKLKKCFKQVPVKKKLSKETSVKQVEPVKQRMSICVNGLDASLSKDDIKTALRNHFGSCGVVEDIFVPTVFETGATRGGCAHIDMRAGDEDKALTLDGSFLGGRRLHVRIATFGQPINSSCKTCPLVIMEGKMERFLDCSLTWKFERAIKYGCTLEDAMLKKWDNQ</sequence>
<dbReference type="Gramene" id="KFK30988">
    <property type="protein sequence ID" value="KFK30988"/>
    <property type="gene ID" value="AALP_AA6G054000"/>
</dbReference>
<organism evidence="1 2">
    <name type="scientific">Arabis alpina</name>
    <name type="common">Alpine rock-cress</name>
    <dbReference type="NCBI Taxonomy" id="50452"/>
    <lineage>
        <taxon>Eukaryota</taxon>
        <taxon>Viridiplantae</taxon>
        <taxon>Streptophyta</taxon>
        <taxon>Embryophyta</taxon>
        <taxon>Tracheophyta</taxon>
        <taxon>Spermatophyta</taxon>
        <taxon>Magnoliopsida</taxon>
        <taxon>eudicotyledons</taxon>
        <taxon>Gunneridae</taxon>
        <taxon>Pentapetalae</taxon>
        <taxon>rosids</taxon>
        <taxon>malvids</taxon>
        <taxon>Brassicales</taxon>
        <taxon>Brassicaceae</taxon>
        <taxon>Arabideae</taxon>
        <taxon>Arabis</taxon>
    </lineage>
</organism>
<dbReference type="InterPro" id="IPR012677">
    <property type="entry name" value="Nucleotide-bd_a/b_plait_sf"/>
</dbReference>
<dbReference type="EMBL" id="CM002874">
    <property type="protein sequence ID" value="KFK30988.1"/>
    <property type="molecule type" value="Genomic_DNA"/>
</dbReference>
<keyword evidence="2" id="KW-1185">Reference proteome</keyword>
<dbReference type="SUPFAM" id="SSF54928">
    <property type="entry name" value="RNA-binding domain, RBD"/>
    <property type="match status" value="1"/>
</dbReference>
<evidence type="ECO:0000313" key="1">
    <source>
        <dbReference type="EMBL" id="KFK30988.1"/>
    </source>
</evidence>
<name>A0A087GM86_ARAAL</name>
<dbReference type="Proteomes" id="UP000029120">
    <property type="component" value="Chromosome 6"/>
</dbReference>
<evidence type="ECO:0008006" key="3">
    <source>
        <dbReference type="Google" id="ProtNLM"/>
    </source>
</evidence>
<proteinExistence type="predicted"/>